<organism evidence="1 2">
    <name type="scientific">Serratia marcescens</name>
    <dbReference type="NCBI Taxonomy" id="615"/>
    <lineage>
        <taxon>Bacteria</taxon>
        <taxon>Pseudomonadati</taxon>
        <taxon>Pseudomonadota</taxon>
        <taxon>Gammaproteobacteria</taxon>
        <taxon>Enterobacterales</taxon>
        <taxon>Yersiniaceae</taxon>
        <taxon>Serratia</taxon>
    </lineage>
</organism>
<comment type="caution">
    <text evidence="1">The sequence shown here is derived from an EMBL/GenBank/DDBJ whole genome shotgun (WGS) entry which is preliminary data.</text>
</comment>
<protein>
    <recommendedName>
        <fullName evidence="3">SMP-30/Gluconolactonase/LRE-like region domain-containing protein</fullName>
    </recommendedName>
</protein>
<dbReference type="SUPFAM" id="SSF63825">
    <property type="entry name" value="YWTD domain"/>
    <property type="match status" value="1"/>
</dbReference>
<gene>
    <name evidence="1" type="ORF">AN695_0225465</name>
</gene>
<dbReference type="PANTHER" id="PTHR11799">
    <property type="entry name" value="PARAOXONASE"/>
    <property type="match status" value="1"/>
</dbReference>
<dbReference type="Proteomes" id="UP000050489">
    <property type="component" value="Unassembled WGS sequence"/>
</dbReference>
<name>A0A2F0P7Y2_SERMA</name>
<reference evidence="2" key="1">
    <citation type="submission" date="2016-04" db="EMBL/GenBank/DDBJ databases">
        <authorList>
            <person name="Osei Sekyere J."/>
            <person name="Sivertsen A."/>
            <person name="Pedersen A.T."/>
            <person name="Sundsfjord A."/>
        </authorList>
    </citation>
    <scope>NUCLEOTIDE SEQUENCE [LARGE SCALE GENOMIC DNA]</scope>
    <source>
        <strain evidence="2">945174350</strain>
    </source>
</reference>
<accession>A0A2F0P7Y2</accession>
<proteinExistence type="predicted"/>
<dbReference type="Gene3D" id="2.120.10.30">
    <property type="entry name" value="TolB, C-terminal domain"/>
    <property type="match status" value="1"/>
</dbReference>
<dbReference type="PANTHER" id="PTHR11799:SF30">
    <property type="entry name" value="SERUM PARAOXONASE_ARYLESTERASE 2"/>
    <property type="match status" value="1"/>
</dbReference>
<evidence type="ECO:0008006" key="3">
    <source>
        <dbReference type="Google" id="ProtNLM"/>
    </source>
</evidence>
<sequence length="345" mass="38950">MERITFPFLKSEANMNNNQYEYITEAINVEDMVIISDDFAIGSSYSNKSTPTGLYLFNTVLKTHESINLQDVEIKHDILNYPDATPLPDLNLMSTHGLDYDQHSHKLYVINHGHRESVEIFDVSLLNGKPSLSWVGCIIAPPGAELDAVSSLNDNGIVATNIWNKHDEEKRNKLINNKPGGEILKWSQKEGWRKIEGIDFISAPNGILSSNNGETIYSAIWGGGYILKIKCQDNIATSTKKLQLEFHPDNIKWSKNKDNIVVCGQKMPMKDLLTAIELLPDYEIPFQVDIVDTSLLTKKTIISDKIYNSFCSATGAIEINNEYWLTSFRCKKIAIYKKDDLNNSN</sequence>
<evidence type="ECO:0000313" key="1">
    <source>
        <dbReference type="EMBL" id="OCO80169.1"/>
    </source>
</evidence>
<dbReference type="InterPro" id="IPR051288">
    <property type="entry name" value="Serum_paraoxonase/arylesterase"/>
</dbReference>
<dbReference type="InterPro" id="IPR011042">
    <property type="entry name" value="6-blade_b-propeller_TolB-like"/>
</dbReference>
<dbReference type="AlphaFoldDB" id="A0A2F0P7Y2"/>
<evidence type="ECO:0000313" key="2">
    <source>
        <dbReference type="Proteomes" id="UP000050489"/>
    </source>
</evidence>
<dbReference type="EMBL" id="LJEX02000141">
    <property type="protein sequence ID" value="OCO80169.1"/>
    <property type="molecule type" value="Genomic_DNA"/>
</dbReference>